<keyword evidence="2" id="KW-1185">Reference proteome</keyword>
<dbReference type="EMBL" id="QTSX02002951">
    <property type="protein sequence ID" value="KAJ9072910.1"/>
    <property type="molecule type" value="Genomic_DNA"/>
</dbReference>
<evidence type="ECO:0000313" key="1">
    <source>
        <dbReference type="EMBL" id="KAJ9072910.1"/>
    </source>
</evidence>
<organism evidence="1 2">
    <name type="scientific">Entomophthora muscae</name>
    <dbReference type="NCBI Taxonomy" id="34485"/>
    <lineage>
        <taxon>Eukaryota</taxon>
        <taxon>Fungi</taxon>
        <taxon>Fungi incertae sedis</taxon>
        <taxon>Zoopagomycota</taxon>
        <taxon>Entomophthoromycotina</taxon>
        <taxon>Entomophthoromycetes</taxon>
        <taxon>Entomophthorales</taxon>
        <taxon>Entomophthoraceae</taxon>
        <taxon>Entomophthora</taxon>
    </lineage>
</organism>
<reference evidence="1" key="1">
    <citation type="submission" date="2022-04" db="EMBL/GenBank/DDBJ databases">
        <title>Genome of the entomopathogenic fungus Entomophthora muscae.</title>
        <authorList>
            <person name="Elya C."/>
            <person name="Lovett B.R."/>
            <person name="Lee E."/>
            <person name="Macias A.M."/>
            <person name="Hajek A.E."/>
            <person name="De Bivort B.L."/>
            <person name="Kasson M.T."/>
            <person name="De Fine Licht H.H."/>
            <person name="Stajich J.E."/>
        </authorList>
    </citation>
    <scope>NUCLEOTIDE SEQUENCE</scope>
    <source>
        <strain evidence="1">Berkeley</strain>
    </source>
</reference>
<protein>
    <submittedName>
        <fullName evidence="1">Uncharacterized protein</fullName>
    </submittedName>
</protein>
<evidence type="ECO:0000313" key="2">
    <source>
        <dbReference type="Proteomes" id="UP001165960"/>
    </source>
</evidence>
<gene>
    <name evidence="1" type="ORF">DSO57_1022239</name>
</gene>
<name>A0ACC2TDZ7_9FUNG</name>
<sequence>MTTKRVSLAYNPVYWCDGISATIKESAKPVFDTTYEPYMSDGKGKDNDKEPKFYQTTDGQKVLKKVAAFYSQVPMPCVVAEPAELLPSTKKPKYHIISNVMNDFSILVLKTWESNPGSQKKPCYGQDRQEPAQLPFGPNPGLSEISCPNQEERKPAKCQDWRSKINIGNPRIEP</sequence>
<dbReference type="Proteomes" id="UP001165960">
    <property type="component" value="Unassembled WGS sequence"/>
</dbReference>
<proteinExistence type="predicted"/>
<accession>A0ACC2TDZ7</accession>
<comment type="caution">
    <text evidence="1">The sequence shown here is derived from an EMBL/GenBank/DDBJ whole genome shotgun (WGS) entry which is preliminary data.</text>
</comment>